<evidence type="ECO:0000313" key="2">
    <source>
        <dbReference type="EMBL" id="KKM45482.1"/>
    </source>
</evidence>
<dbReference type="AlphaFoldDB" id="A0A0F9IMI9"/>
<reference evidence="2" key="1">
    <citation type="journal article" date="2015" name="Nature">
        <title>Complex archaea that bridge the gap between prokaryotes and eukaryotes.</title>
        <authorList>
            <person name="Spang A."/>
            <person name="Saw J.H."/>
            <person name="Jorgensen S.L."/>
            <person name="Zaremba-Niedzwiedzka K."/>
            <person name="Martijn J."/>
            <person name="Lind A.E."/>
            <person name="van Eijk R."/>
            <person name="Schleper C."/>
            <person name="Guy L."/>
            <person name="Ettema T.J."/>
        </authorList>
    </citation>
    <scope>NUCLEOTIDE SEQUENCE</scope>
</reference>
<organism evidence="2">
    <name type="scientific">marine sediment metagenome</name>
    <dbReference type="NCBI Taxonomy" id="412755"/>
    <lineage>
        <taxon>unclassified sequences</taxon>
        <taxon>metagenomes</taxon>
        <taxon>ecological metagenomes</taxon>
    </lineage>
</organism>
<gene>
    <name evidence="2" type="ORF">LCGC14_1560690</name>
</gene>
<feature type="compositionally biased region" description="Pro residues" evidence="1">
    <location>
        <begin position="67"/>
        <end position="77"/>
    </location>
</feature>
<comment type="caution">
    <text evidence="2">The sequence shown here is derived from an EMBL/GenBank/DDBJ whole genome shotgun (WGS) entry which is preliminary data.</text>
</comment>
<protein>
    <submittedName>
        <fullName evidence="2">Uncharacterized protein</fullName>
    </submittedName>
</protein>
<proteinExistence type="predicted"/>
<feature type="region of interest" description="Disordered" evidence="1">
    <location>
        <begin position="47"/>
        <end position="77"/>
    </location>
</feature>
<dbReference type="EMBL" id="LAZR01012052">
    <property type="protein sequence ID" value="KKM45482.1"/>
    <property type="molecule type" value="Genomic_DNA"/>
</dbReference>
<sequence>MTIEEAVEACDKRGWGFSGNSRKAHYFTKSGRSLCGRWLLLGLLENSNHGSPDNCKECNRRREKLYPAPPTPEGDET</sequence>
<name>A0A0F9IMI9_9ZZZZ</name>
<accession>A0A0F9IMI9</accession>
<evidence type="ECO:0000256" key="1">
    <source>
        <dbReference type="SAM" id="MobiDB-lite"/>
    </source>
</evidence>